<reference evidence="1 2" key="1">
    <citation type="submission" date="2019-06" db="EMBL/GenBank/DDBJ databases">
        <title>Cerasibacillus sp. nov., isolated from maize field.</title>
        <authorList>
            <person name="Lin S.-Y."/>
            <person name="Tsai C.-F."/>
            <person name="Young C.-C."/>
        </authorList>
    </citation>
    <scope>NUCLEOTIDE SEQUENCE [LARGE SCALE GENOMIC DNA]</scope>
    <source>
        <strain evidence="1 2">CC-CFT480</strain>
    </source>
</reference>
<evidence type="ECO:0000313" key="1">
    <source>
        <dbReference type="EMBL" id="TXL64466.1"/>
    </source>
</evidence>
<sequence length="182" mass="21382">MMYEMRQVCKLKLQGMTDEEVRKKVFEENIFQYNKMSSLKRSFPYLLKRVNSLDDTLMTMMVDEPIEVGKVINLYSIMKTDCLFFDFMNEVVKEPLQNNKTILEKKDVNVFFVEKEEQSEFIANLADSTKARLKSAFMKVLLEVGMIKDLKSRELRHLLMDGDVKNHLIQIGDIQYVQAMGE</sequence>
<comment type="caution">
    <text evidence="1">The sequence shown here is derived from an EMBL/GenBank/DDBJ whole genome shotgun (WGS) entry which is preliminary data.</text>
</comment>
<dbReference type="AlphaFoldDB" id="A0A5C8NS01"/>
<dbReference type="Gene3D" id="1.10.3540.10">
    <property type="entry name" value="uncharacterized protein from magnetospirillum magneticum domain"/>
    <property type="match status" value="1"/>
</dbReference>
<dbReference type="OrthoDB" id="3078533at2"/>
<dbReference type="Proteomes" id="UP000321574">
    <property type="component" value="Unassembled WGS sequence"/>
</dbReference>
<name>A0A5C8NS01_9BACI</name>
<keyword evidence="2" id="KW-1185">Reference proteome</keyword>
<evidence type="ECO:0000313" key="2">
    <source>
        <dbReference type="Proteomes" id="UP000321574"/>
    </source>
</evidence>
<dbReference type="Pfam" id="PF08849">
    <property type="entry name" value="BrxA"/>
    <property type="match status" value="1"/>
</dbReference>
<dbReference type="InterPro" id="IPR014948">
    <property type="entry name" value="BrxA"/>
</dbReference>
<organism evidence="1 2">
    <name type="scientific">Cerasibacillus terrae</name>
    <dbReference type="NCBI Taxonomy" id="2498845"/>
    <lineage>
        <taxon>Bacteria</taxon>
        <taxon>Bacillati</taxon>
        <taxon>Bacillota</taxon>
        <taxon>Bacilli</taxon>
        <taxon>Bacillales</taxon>
        <taxon>Bacillaceae</taxon>
        <taxon>Cerasibacillus</taxon>
    </lineage>
</organism>
<dbReference type="InterPro" id="IPR023137">
    <property type="entry name" value="BrxA_sf"/>
</dbReference>
<accession>A0A5C8NS01</accession>
<dbReference type="EMBL" id="VDUW01000005">
    <property type="protein sequence ID" value="TXL64466.1"/>
    <property type="molecule type" value="Genomic_DNA"/>
</dbReference>
<proteinExistence type="predicted"/>
<protein>
    <submittedName>
        <fullName evidence="1">DUF1819 family protein</fullName>
    </submittedName>
</protein>
<gene>
    <name evidence="1" type="ORF">FHP05_09100</name>
</gene>